<dbReference type="EMBL" id="LAZR01000016">
    <property type="protein sequence ID" value="KKO06279.1"/>
    <property type="molecule type" value="Genomic_DNA"/>
</dbReference>
<dbReference type="SUPFAM" id="SSF49452">
    <property type="entry name" value="Starch-binding domain-like"/>
    <property type="match status" value="1"/>
</dbReference>
<dbReference type="InterPro" id="IPR036942">
    <property type="entry name" value="Beta-barrel_TonB_sf"/>
</dbReference>
<dbReference type="InterPro" id="IPR013784">
    <property type="entry name" value="Carb-bd-like_fold"/>
</dbReference>
<dbReference type="InterPro" id="IPR012910">
    <property type="entry name" value="Plug_dom"/>
</dbReference>
<evidence type="ECO:0000256" key="6">
    <source>
        <dbReference type="ARBA" id="ARBA00023237"/>
    </source>
</evidence>
<dbReference type="PANTHER" id="PTHR30442">
    <property type="entry name" value="IRON III DICITRATE TRANSPORT PROTEIN FECA"/>
    <property type="match status" value="1"/>
</dbReference>
<keyword evidence="3" id="KW-0812">Transmembrane</keyword>
<dbReference type="Pfam" id="PF13715">
    <property type="entry name" value="CarbopepD_reg_2"/>
    <property type="match status" value="1"/>
</dbReference>
<dbReference type="GO" id="GO:0030246">
    <property type="term" value="F:carbohydrate binding"/>
    <property type="evidence" value="ECO:0007669"/>
    <property type="project" value="InterPro"/>
</dbReference>
<evidence type="ECO:0000256" key="1">
    <source>
        <dbReference type="ARBA" id="ARBA00004571"/>
    </source>
</evidence>
<accession>A0A0F9YNQ9</accession>
<dbReference type="PROSITE" id="PS52016">
    <property type="entry name" value="TONB_DEPENDENT_REC_3"/>
    <property type="match status" value="1"/>
</dbReference>
<dbReference type="SUPFAM" id="SSF56935">
    <property type="entry name" value="Porins"/>
    <property type="match status" value="1"/>
</dbReference>
<evidence type="ECO:0000256" key="3">
    <source>
        <dbReference type="ARBA" id="ARBA00022692"/>
    </source>
</evidence>
<keyword evidence="2" id="KW-0813">Transport</keyword>
<reference evidence="9" key="1">
    <citation type="journal article" date="2015" name="Nature">
        <title>Complex archaea that bridge the gap between prokaryotes and eukaryotes.</title>
        <authorList>
            <person name="Spang A."/>
            <person name="Saw J.H."/>
            <person name="Jorgensen S.L."/>
            <person name="Zaremba-Niedzwiedzka K."/>
            <person name="Martijn J."/>
            <person name="Lind A.E."/>
            <person name="van Eijk R."/>
            <person name="Schleper C."/>
            <person name="Guy L."/>
            <person name="Ettema T.J."/>
        </authorList>
    </citation>
    <scope>NUCLEOTIDE SEQUENCE</scope>
</reference>
<dbReference type="Pfam" id="PF07715">
    <property type="entry name" value="Plug"/>
    <property type="match status" value="1"/>
</dbReference>
<feature type="domain" description="TonB-dependent receptor-like beta-barrel" evidence="7">
    <location>
        <begin position="315"/>
        <end position="790"/>
    </location>
</feature>
<name>A0A0F9YNQ9_9ZZZZ</name>
<dbReference type="GO" id="GO:0033214">
    <property type="term" value="P:siderophore-iron import into cell"/>
    <property type="evidence" value="ECO:0007669"/>
    <property type="project" value="TreeGrafter"/>
</dbReference>
<dbReference type="AlphaFoldDB" id="A0A0F9YNQ9"/>
<dbReference type="Pfam" id="PF00593">
    <property type="entry name" value="TonB_dep_Rec_b-barrel"/>
    <property type="match status" value="1"/>
</dbReference>
<dbReference type="GO" id="GO:0009279">
    <property type="term" value="C:cell outer membrane"/>
    <property type="evidence" value="ECO:0007669"/>
    <property type="project" value="UniProtKB-SubCell"/>
</dbReference>
<dbReference type="Gene3D" id="2.40.170.20">
    <property type="entry name" value="TonB-dependent receptor, beta-barrel domain"/>
    <property type="match status" value="1"/>
</dbReference>
<dbReference type="PANTHER" id="PTHR30442:SF0">
    <property type="entry name" value="FE(3+) DICITRATE TRANSPORT PROTEIN FECA"/>
    <property type="match status" value="1"/>
</dbReference>
<protein>
    <submittedName>
        <fullName evidence="9">Uncharacterized protein</fullName>
    </submittedName>
</protein>
<keyword evidence="4" id="KW-0798">TonB box</keyword>
<evidence type="ECO:0000256" key="4">
    <source>
        <dbReference type="ARBA" id="ARBA00023077"/>
    </source>
</evidence>
<evidence type="ECO:0000259" key="8">
    <source>
        <dbReference type="Pfam" id="PF07715"/>
    </source>
</evidence>
<dbReference type="InterPro" id="IPR000531">
    <property type="entry name" value="Beta-barrel_TonB"/>
</dbReference>
<keyword evidence="5" id="KW-0472">Membrane</keyword>
<comment type="subcellular location">
    <subcellularLocation>
        <location evidence="1">Cell outer membrane</location>
        <topology evidence="1">Multi-pass membrane protein</topology>
    </subcellularLocation>
</comment>
<organism evidence="9">
    <name type="scientific">marine sediment metagenome</name>
    <dbReference type="NCBI Taxonomy" id="412755"/>
    <lineage>
        <taxon>unclassified sequences</taxon>
        <taxon>metagenomes</taxon>
        <taxon>ecological metagenomes</taxon>
    </lineage>
</organism>
<feature type="domain" description="TonB-dependent receptor plug" evidence="8">
    <location>
        <begin position="149"/>
        <end position="236"/>
    </location>
</feature>
<keyword evidence="6" id="KW-0998">Cell outer membrane</keyword>
<evidence type="ECO:0000259" key="7">
    <source>
        <dbReference type="Pfam" id="PF00593"/>
    </source>
</evidence>
<gene>
    <name evidence="9" type="ORF">LCGC14_0066980</name>
</gene>
<dbReference type="Gene3D" id="2.60.40.1120">
    <property type="entry name" value="Carboxypeptidase-like, regulatory domain"/>
    <property type="match status" value="1"/>
</dbReference>
<dbReference type="InterPro" id="IPR037066">
    <property type="entry name" value="Plug_dom_sf"/>
</dbReference>
<evidence type="ECO:0000313" key="9">
    <source>
        <dbReference type="EMBL" id="KKO06279.1"/>
    </source>
</evidence>
<sequence length="824" mass="92984">MRLKEFSFLLLLVFMSFPVFGQFSITGQVLDKEGEPIPEAELYIKELERLETANSQGNYNLDNLSSGTYTLVVFAYEFEILEQDLDVNGNTTFNIVLQHLKTQNLSEVVLTQKREEVFALKQLKKVDGTAIYAGKKSEVVLLEGITGNLAANNPRQIYSQVVGLNIYDNGDAGLQLNIGGRGLDPNRTANFNTRQNGYDISADVLGYPESYYTPPAEALEEIQVVRGAASLQYGTQFGGLVNFKFKQPNTTKKIEWVSRQTLGSYNLKTSFNSLSGTVGKVSYYTYFNYKEGNGFRPNSAYDSRNYFAHVGYEFSDKTKVTLETTFLNYLAKQPGGLTDTQFIEDPTFSNRDRNWFDVDWKLFSLRLDHKFSSKTDFSLNVFGLDASRSALGFRTNRVSQPDDIEEPRELLIDNFQNWGAEARLLTRYKLGDTESALLVGSKIYRTDNNQRQGPGTTAANADFNFADDEFPNYERQSQFNFPNSNLAFFGENIFNINSKLTLTLGFRLEHINTESIGTYKNIVLDLAGNSLLNEDVEDNRAFDRTFLLLGLGATYKLNPSVEFYGNFSQNYRSVTFSDIRVVNPSFQVDENISDEDGFTADFGLRGRHKNVFSYDVSAFGLLYDNRLGEILKSETQINAAGVEVETGSIIRFRGNIGTAFMYGLESFGNWSVKETFFSGNDKLKLNYFLNLALTESEYLSSEETNVEGNNVEFIPAVNLKTGLNFGYENLLGGLQYTYLSRQFTDATNAPQDVNDNQRGIEGEIPAYDILDFSLAYTYKNWKLEAGINNVLDNSYFTRRATGYPGPGIIPSEPRTFYTTLQFKL</sequence>
<evidence type="ECO:0000256" key="5">
    <source>
        <dbReference type="ARBA" id="ARBA00023136"/>
    </source>
</evidence>
<comment type="caution">
    <text evidence="9">The sequence shown here is derived from an EMBL/GenBank/DDBJ whole genome shotgun (WGS) entry which is preliminary data.</text>
</comment>
<dbReference type="InterPro" id="IPR039426">
    <property type="entry name" value="TonB-dep_rcpt-like"/>
</dbReference>
<evidence type="ECO:0000256" key="2">
    <source>
        <dbReference type="ARBA" id="ARBA00022448"/>
    </source>
</evidence>
<dbReference type="Gene3D" id="2.170.130.10">
    <property type="entry name" value="TonB-dependent receptor, plug domain"/>
    <property type="match status" value="1"/>
</dbReference>
<proteinExistence type="predicted"/>